<evidence type="ECO:0000256" key="1">
    <source>
        <dbReference type="ARBA" id="ARBA00022553"/>
    </source>
</evidence>
<dbReference type="InterPro" id="IPR001789">
    <property type="entry name" value="Sig_transdc_resp-reg_receiver"/>
</dbReference>
<evidence type="ECO:0000259" key="5">
    <source>
        <dbReference type="PROSITE" id="PS50110"/>
    </source>
</evidence>
<name>A0ABZ2LPH8_9BACT</name>
<evidence type="ECO:0000256" key="2">
    <source>
        <dbReference type="ARBA" id="ARBA00023012"/>
    </source>
</evidence>
<dbReference type="Proteomes" id="UP001370348">
    <property type="component" value="Chromosome"/>
</dbReference>
<keyword evidence="1 3" id="KW-0597">Phosphoprotein</keyword>
<reference evidence="6 7" key="1">
    <citation type="submission" date="2021-12" db="EMBL/GenBank/DDBJ databases">
        <title>Discovery of the Pendulisporaceae a myxobacterial family with distinct sporulation behavior and unique specialized metabolism.</title>
        <authorList>
            <person name="Garcia R."/>
            <person name="Popoff A."/>
            <person name="Bader C.D."/>
            <person name="Loehr J."/>
            <person name="Walesch S."/>
            <person name="Walt C."/>
            <person name="Boldt J."/>
            <person name="Bunk B."/>
            <person name="Haeckl F.J.F.P.J."/>
            <person name="Gunesch A.P."/>
            <person name="Birkelbach J."/>
            <person name="Nuebel U."/>
            <person name="Pietschmann T."/>
            <person name="Bach T."/>
            <person name="Mueller R."/>
        </authorList>
    </citation>
    <scope>NUCLEOTIDE SEQUENCE [LARGE SCALE GENOMIC DNA]</scope>
    <source>
        <strain evidence="6 7">MSr11954</strain>
    </source>
</reference>
<dbReference type="InterPro" id="IPR050595">
    <property type="entry name" value="Bact_response_regulator"/>
</dbReference>
<keyword evidence="2" id="KW-0902">Two-component regulatory system</keyword>
<dbReference type="InterPro" id="IPR011006">
    <property type="entry name" value="CheY-like_superfamily"/>
</dbReference>
<dbReference type="SMART" id="SM00448">
    <property type="entry name" value="REC"/>
    <property type="match status" value="1"/>
</dbReference>
<dbReference type="PANTHER" id="PTHR44591">
    <property type="entry name" value="STRESS RESPONSE REGULATOR PROTEIN 1"/>
    <property type="match status" value="1"/>
</dbReference>
<feature type="modified residue" description="4-aspartylphosphate" evidence="3">
    <location>
        <position position="52"/>
    </location>
</feature>
<dbReference type="RefSeq" id="WP_394822423.1">
    <property type="nucleotide sequence ID" value="NZ_CP089984.1"/>
</dbReference>
<accession>A0ABZ2LPH8</accession>
<organism evidence="6 7">
    <name type="scientific">Pendulispora albinea</name>
    <dbReference type="NCBI Taxonomy" id="2741071"/>
    <lineage>
        <taxon>Bacteria</taxon>
        <taxon>Pseudomonadati</taxon>
        <taxon>Myxococcota</taxon>
        <taxon>Myxococcia</taxon>
        <taxon>Myxococcales</taxon>
        <taxon>Sorangiineae</taxon>
        <taxon>Pendulisporaceae</taxon>
        <taxon>Pendulispora</taxon>
    </lineage>
</organism>
<dbReference type="Pfam" id="PF00072">
    <property type="entry name" value="Response_reg"/>
    <property type="match status" value="1"/>
</dbReference>
<protein>
    <submittedName>
        <fullName evidence="6">Response regulator</fullName>
    </submittedName>
</protein>
<dbReference type="Gene3D" id="3.40.50.2300">
    <property type="match status" value="1"/>
</dbReference>
<dbReference type="SUPFAM" id="SSF52172">
    <property type="entry name" value="CheY-like"/>
    <property type="match status" value="1"/>
</dbReference>
<sequence length="279" mass="28691">MPKTLLAVDDSVTMRKVLEITFSGEDYRVITADGRNAALAALGEQPHAVVVDTVLSNEDGYALAKDLRQRLPGAAIVLLASRHNPYDAGRGKDAGADDFIDKPFDTQQFIDKVKKALAAKEAAGIPAAAPAIAPAAPVAAPPAPSQPRAAAAAPAAPAAQQRPSPRSPTLVFGQEPPAAPPAPSASAKPFPASQLPTSQLPTSQPTPAASPASGSTGVTVSTAVNGHLAGKLDELGLSPQQADAVLALSRDVVEKVVWEVVPQLAETLIKEEIARLTRD</sequence>
<gene>
    <name evidence="6" type="ORF">LZC94_33750</name>
</gene>
<dbReference type="EMBL" id="CP089984">
    <property type="protein sequence ID" value="WXB12803.1"/>
    <property type="molecule type" value="Genomic_DNA"/>
</dbReference>
<feature type="compositionally biased region" description="Low complexity" evidence="4">
    <location>
        <begin position="146"/>
        <end position="168"/>
    </location>
</feature>
<dbReference type="PANTHER" id="PTHR44591:SF14">
    <property type="entry name" value="PROTEIN PILG"/>
    <property type="match status" value="1"/>
</dbReference>
<feature type="domain" description="Response regulatory" evidence="5">
    <location>
        <begin position="4"/>
        <end position="117"/>
    </location>
</feature>
<proteinExistence type="predicted"/>
<evidence type="ECO:0000256" key="3">
    <source>
        <dbReference type="PROSITE-ProRule" id="PRU00169"/>
    </source>
</evidence>
<feature type="region of interest" description="Disordered" evidence="4">
    <location>
        <begin position="137"/>
        <end position="218"/>
    </location>
</feature>
<feature type="compositionally biased region" description="Low complexity" evidence="4">
    <location>
        <begin position="184"/>
        <end position="218"/>
    </location>
</feature>
<evidence type="ECO:0000313" key="7">
    <source>
        <dbReference type="Proteomes" id="UP001370348"/>
    </source>
</evidence>
<evidence type="ECO:0000313" key="6">
    <source>
        <dbReference type="EMBL" id="WXB12803.1"/>
    </source>
</evidence>
<evidence type="ECO:0000256" key="4">
    <source>
        <dbReference type="SAM" id="MobiDB-lite"/>
    </source>
</evidence>
<dbReference type="PROSITE" id="PS50110">
    <property type="entry name" value="RESPONSE_REGULATORY"/>
    <property type="match status" value="1"/>
</dbReference>
<keyword evidence="7" id="KW-1185">Reference proteome</keyword>